<evidence type="ECO:0000313" key="2">
    <source>
        <dbReference type="EMBL" id="GED71803.1"/>
    </source>
</evidence>
<dbReference type="Proteomes" id="UP000036834">
    <property type="component" value="Unassembled WGS sequence"/>
</dbReference>
<gene>
    <name evidence="3" type="ORF">ADS79_15775</name>
    <name evidence="2" type="ORF">BRE01_55050</name>
</gene>
<name>A0A0K9YQE7_9BACL</name>
<dbReference type="Pfam" id="PF11755">
    <property type="entry name" value="DUF3311"/>
    <property type="match status" value="1"/>
</dbReference>
<dbReference type="OrthoDB" id="3628949at2"/>
<dbReference type="EMBL" id="LGIQ01000009">
    <property type="protein sequence ID" value="KNB70400.1"/>
    <property type="molecule type" value="Genomic_DNA"/>
</dbReference>
<keyword evidence="1" id="KW-0472">Membrane</keyword>
<sequence length="65" mass="7241">MKPIYLLGAIPFIGIVGGSVFASKVDAIVLGMPFLMFWHVIWLGIASVLMLIIYKFDPANEEEQE</sequence>
<dbReference type="Proteomes" id="UP000319578">
    <property type="component" value="Unassembled WGS sequence"/>
</dbReference>
<dbReference type="STRING" id="54915.ADS79_15775"/>
<keyword evidence="5" id="KW-1185">Reference proteome</keyword>
<evidence type="ECO:0000313" key="3">
    <source>
        <dbReference type="EMBL" id="KNB70400.1"/>
    </source>
</evidence>
<accession>A0A0K9YQE7</accession>
<feature type="transmembrane region" description="Helical" evidence="1">
    <location>
        <begin position="32"/>
        <end position="54"/>
    </location>
</feature>
<evidence type="ECO:0000313" key="5">
    <source>
        <dbReference type="Proteomes" id="UP000319578"/>
    </source>
</evidence>
<reference evidence="2 5" key="3">
    <citation type="submission" date="2019-06" db="EMBL/GenBank/DDBJ databases">
        <title>Whole genome shotgun sequence of Brevibacillus reuszeri NBRC 15719.</title>
        <authorList>
            <person name="Hosoyama A."/>
            <person name="Uohara A."/>
            <person name="Ohji S."/>
            <person name="Ichikawa N."/>
        </authorList>
    </citation>
    <scope>NUCLEOTIDE SEQUENCE [LARGE SCALE GENOMIC DNA]</scope>
    <source>
        <strain evidence="2 5">NBRC 15719</strain>
    </source>
</reference>
<evidence type="ECO:0000256" key="1">
    <source>
        <dbReference type="SAM" id="Phobius"/>
    </source>
</evidence>
<dbReference type="PATRIC" id="fig|54915.3.peg.2176"/>
<reference evidence="4" key="1">
    <citation type="submission" date="2015-07" db="EMBL/GenBank/DDBJ databases">
        <title>Genome sequencing project for genomic taxonomy and phylogenomics of Bacillus-like bacteria.</title>
        <authorList>
            <person name="Liu B."/>
            <person name="Wang J."/>
            <person name="Zhu Y."/>
            <person name="Liu G."/>
            <person name="Chen Q."/>
            <person name="Chen Z."/>
            <person name="Lan J."/>
            <person name="Che J."/>
            <person name="Ge C."/>
            <person name="Shi H."/>
            <person name="Pan Z."/>
            <person name="Liu X."/>
        </authorList>
    </citation>
    <scope>NUCLEOTIDE SEQUENCE [LARGE SCALE GENOMIC DNA]</scope>
    <source>
        <strain evidence="4">DSM 9887</strain>
    </source>
</reference>
<evidence type="ECO:0000313" key="4">
    <source>
        <dbReference type="Proteomes" id="UP000036834"/>
    </source>
</evidence>
<protein>
    <submittedName>
        <fullName evidence="2">Permease</fullName>
    </submittedName>
</protein>
<dbReference type="RefSeq" id="WP_049739378.1">
    <property type="nucleotide sequence ID" value="NZ_BJON01000023.1"/>
</dbReference>
<proteinExistence type="predicted"/>
<dbReference type="EMBL" id="BJON01000023">
    <property type="protein sequence ID" value="GED71803.1"/>
    <property type="molecule type" value="Genomic_DNA"/>
</dbReference>
<dbReference type="AlphaFoldDB" id="A0A0K9YQE7"/>
<keyword evidence="1" id="KW-1133">Transmembrane helix</keyword>
<reference evidence="3" key="2">
    <citation type="submission" date="2015-07" db="EMBL/GenBank/DDBJ databases">
        <title>MeaNS - Measles Nucleotide Surveillance Program.</title>
        <authorList>
            <person name="Tran T."/>
            <person name="Druce J."/>
        </authorList>
    </citation>
    <scope>NUCLEOTIDE SEQUENCE</scope>
    <source>
        <strain evidence="3">DSM 9887</strain>
    </source>
</reference>
<organism evidence="3 4">
    <name type="scientific">Brevibacillus reuszeri</name>
    <dbReference type="NCBI Taxonomy" id="54915"/>
    <lineage>
        <taxon>Bacteria</taxon>
        <taxon>Bacillati</taxon>
        <taxon>Bacillota</taxon>
        <taxon>Bacilli</taxon>
        <taxon>Bacillales</taxon>
        <taxon>Paenibacillaceae</taxon>
        <taxon>Brevibacillus</taxon>
    </lineage>
</organism>
<dbReference type="InterPro" id="IPR021741">
    <property type="entry name" value="DUF3311"/>
</dbReference>
<comment type="caution">
    <text evidence="3">The sequence shown here is derived from an EMBL/GenBank/DDBJ whole genome shotgun (WGS) entry which is preliminary data.</text>
</comment>
<keyword evidence="1" id="KW-0812">Transmembrane</keyword>